<protein>
    <submittedName>
        <fullName evidence="1">Uncharacterized protein</fullName>
    </submittedName>
</protein>
<evidence type="ECO:0000313" key="1">
    <source>
        <dbReference type="EMBL" id="OIQ78783.1"/>
    </source>
</evidence>
<sequence length="64" mass="6989">MAKSILRSANTADKQTSQYKLAPEARQSILAQSTFFKTSEKIAAQRAAFALKNGGFAFGQNQHI</sequence>
<organism evidence="1">
    <name type="scientific">mine drainage metagenome</name>
    <dbReference type="NCBI Taxonomy" id="410659"/>
    <lineage>
        <taxon>unclassified sequences</taxon>
        <taxon>metagenomes</taxon>
        <taxon>ecological metagenomes</taxon>
    </lineage>
</organism>
<accession>A0A1J5QFM8</accession>
<gene>
    <name evidence="1" type="ORF">GALL_395050</name>
</gene>
<name>A0A1J5QFM8_9ZZZZ</name>
<proteinExistence type="predicted"/>
<dbReference type="AlphaFoldDB" id="A0A1J5QFM8"/>
<reference evidence="1" key="1">
    <citation type="submission" date="2016-10" db="EMBL/GenBank/DDBJ databases">
        <title>Sequence of Gallionella enrichment culture.</title>
        <authorList>
            <person name="Poehlein A."/>
            <person name="Muehling M."/>
            <person name="Daniel R."/>
        </authorList>
    </citation>
    <scope>NUCLEOTIDE SEQUENCE</scope>
</reference>
<comment type="caution">
    <text evidence="1">The sequence shown here is derived from an EMBL/GenBank/DDBJ whole genome shotgun (WGS) entry which is preliminary data.</text>
</comment>
<dbReference type="EMBL" id="MLJW01001336">
    <property type="protein sequence ID" value="OIQ78783.1"/>
    <property type="molecule type" value="Genomic_DNA"/>
</dbReference>